<gene>
    <name evidence="1" type="ORF">PHB09_017</name>
</gene>
<accession>A0AAE8XGE2</accession>
<dbReference type="Proteomes" id="UP000827914">
    <property type="component" value="Segment"/>
</dbReference>
<organism evidence="1 2">
    <name type="scientific">Pseudomonas phage PHB09</name>
    <dbReference type="NCBI Taxonomy" id="2867265"/>
    <lineage>
        <taxon>Viruses</taxon>
        <taxon>Duplodnaviria</taxon>
        <taxon>Heunggongvirae</taxon>
        <taxon>Uroviricota</taxon>
        <taxon>Caudoviricetes</taxon>
        <taxon>Vandenendeviridae</taxon>
        <taxon>Gorskivirinae</taxon>
        <taxon>Dilongvirus</taxon>
        <taxon>Dilongvirus PHB09</taxon>
    </lineage>
</organism>
<name>A0AAE8XGE2_9CAUD</name>
<dbReference type="EMBL" id="OK040171">
    <property type="protein sequence ID" value="UAV84513.1"/>
    <property type="molecule type" value="Genomic_DNA"/>
</dbReference>
<proteinExistence type="predicted"/>
<sequence>MKLLELISQAIELHKKVGDVEVVFGDCNKMFKAEGLDTAIIEDLTERYLSEVHPDDNDQRCEEDKLSINAVVVY</sequence>
<evidence type="ECO:0000313" key="2">
    <source>
        <dbReference type="Proteomes" id="UP000827914"/>
    </source>
</evidence>
<reference evidence="1" key="1">
    <citation type="submission" date="2021-09" db="EMBL/GenBank/DDBJ databases">
        <authorList>
            <person name="Liu Y."/>
        </authorList>
    </citation>
    <scope>NUCLEOTIDE SEQUENCE</scope>
</reference>
<evidence type="ECO:0000313" key="1">
    <source>
        <dbReference type="EMBL" id="UAV84513.1"/>
    </source>
</evidence>
<protein>
    <submittedName>
        <fullName evidence="1">Uncharacterized protein</fullName>
    </submittedName>
</protein>
<keyword evidence="2" id="KW-1185">Reference proteome</keyword>